<name>A0A0G0QMQ3_9BACT</name>
<dbReference type="EMBL" id="LBWQ01000033">
    <property type="protein sequence ID" value="KKR11640.1"/>
    <property type="molecule type" value="Genomic_DNA"/>
</dbReference>
<keyword evidence="3" id="KW-0813">Transport</keyword>
<feature type="transmembrane region" description="Helical" evidence="8">
    <location>
        <begin position="158"/>
        <end position="178"/>
    </location>
</feature>
<feature type="transmembrane region" description="Helical" evidence="8">
    <location>
        <begin position="262"/>
        <end position="287"/>
    </location>
</feature>
<comment type="subcellular location">
    <subcellularLocation>
        <location evidence="1">Cell membrane</location>
        <topology evidence="1">Multi-pass membrane protein</topology>
    </subcellularLocation>
</comment>
<evidence type="ECO:0000313" key="9">
    <source>
        <dbReference type="EMBL" id="KKR11640.1"/>
    </source>
</evidence>
<comment type="caution">
    <text evidence="9">The sequence shown here is derived from an EMBL/GenBank/DDBJ whole genome shotgun (WGS) entry which is preliminary data.</text>
</comment>
<dbReference type="AlphaFoldDB" id="A0A0G0QMQ3"/>
<feature type="transmembrane region" description="Helical" evidence="8">
    <location>
        <begin position="38"/>
        <end position="55"/>
    </location>
</feature>
<dbReference type="GO" id="GO:0005886">
    <property type="term" value="C:plasma membrane"/>
    <property type="evidence" value="ECO:0007669"/>
    <property type="project" value="UniProtKB-SubCell"/>
</dbReference>
<evidence type="ECO:0000256" key="5">
    <source>
        <dbReference type="ARBA" id="ARBA00022692"/>
    </source>
</evidence>
<evidence type="ECO:0008006" key="11">
    <source>
        <dbReference type="Google" id="ProtNLM"/>
    </source>
</evidence>
<dbReference type="PANTHER" id="PTHR21716">
    <property type="entry name" value="TRANSMEMBRANE PROTEIN"/>
    <property type="match status" value="1"/>
</dbReference>
<dbReference type="Pfam" id="PF01594">
    <property type="entry name" value="AI-2E_transport"/>
    <property type="match status" value="1"/>
</dbReference>
<reference evidence="9 10" key="1">
    <citation type="journal article" date="2015" name="Nature">
        <title>rRNA introns, odd ribosomes, and small enigmatic genomes across a large radiation of phyla.</title>
        <authorList>
            <person name="Brown C.T."/>
            <person name="Hug L.A."/>
            <person name="Thomas B.C."/>
            <person name="Sharon I."/>
            <person name="Castelle C.J."/>
            <person name="Singh A."/>
            <person name="Wilkins M.J."/>
            <person name="Williams K.H."/>
            <person name="Banfield J.F."/>
        </authorList>
    </citation>
    <scope>NUCLEOTIDE SEQUENCE [LARGE SCALE GENOMIC DNA]</scope>
</reference>
<keyword evidence="4" id="KW-1003">Cell membrane</keyword>
<feature type="transmembrane region" description="Helical" evidence="8">
    <location>
        <begin position="218"/>
        <end position="250"/>
    </location>
</feature>
<evidence type="ECO:0000256" key="8">
    <source>
        <dbReference type="SAM" id="Phobius"/>
    </source>
</evidence>
<dbReference type="GO" id="GO:0055085">
    <property type="term" value="P:transmembrane transport"/>
    <property type="evidence" value="ECO:0007669"/>
    <property type="project" value="TreeGrafter"/>
</dbReference>
<keyword evidence="6 8" id="KW-1133">Transmembrane helix</keyword>
<evidence type="ECO:0000256" key="3">
    <source>
        <dbReference type="ARBA" id="ARBA00022448"/>
    </source>
</evidence>
<evidence type="ECO:0000313" key="10">
    <source>
        <dbReference type="Proteomes" id="UP000034690"/>
    </source>
</evidence>
<gene>
    <name evidence="9" type="ORF">UT40_C0033G0005</name>
</gene>
<comment type="similarity">
    <text evidence="2">Belongs to the autoinducer-2 exporter (AI-2E) (TC 2.A.86) family.</text>
</comment>
<evidence type="ECO:0000256" key="4">
    <source>
        <dbReference type="ARBA" id="ARBA00022475"/>
    </source>
</evidence>
<keyword evidence="5 8" id="KW-0812">Transmembrane</keyword>
<accession>A0A0G0QMQ3</accession>
<keyword evidence="7 8" id="KW-0472">Membrane</keyword>
<protein>
    <recommendedName>
        <fullName evidence="11">Permease</fullName>
    </recommendedName>
</protein>
<evidence type="ECO:0000256" key="2">
    <source>
        <dbReference type="ARBA" id="ARBA00009773"/>
    </source>
</evidence>
<evidence type="ECO:0000256" key="1">
    <source>
        <dbReference type="ARBA" id="ARBA00004651"/>
    </source>
</evidence>
<proteinExistence type="inferred from homology"/>
<dbReference type="PANTHER" id="PTHR21716:SF53">
    <property type="entry name" value="PERMEASE PERM-RELATED"/>
    <property type="match status" value="1"/>
</dbReference>
<evidence type="ECO:0000256" key="7">
    <source>
        <dbReference type="ARBA" id="ARBA00023136"/>
    </source>
</evidence>
<dbReference type="InterPro" id="IPR002549">
    <property type="entry name" value="AI-2E-like"/>
</dbReference>
<organism evidence="9 10">
    <name type="scientific">Candidatus Woesebacteria bacterium GW2011_GWA1_39_21b</name>
    <dbReference type="NCBI Taxonomy" id="1618551"/>
    <lineage>
        <taxon>Bacteria</taxon>
        <taxon>Candidatus Woeseibacteriota</taxon>
    </lineage>
</organism>
<sequence>MFNSSSEKNSHLNISWTALWKVAFIGLLVYLAYFLREVILILLTSIVLGSAVRPFSGWFEKYKIPRVFAVLLVYIIGFSVVLGTLYFMIPPVFGDIMDIAKTLPTKINSFVHTNEAWGQVSNFSGDFIDDFSLTELINSNAGSYLPAVPSNIMELIRFLFNGIFSFVMIVVISFYIAVQRNGVEEFLRLVVPLRSEDYAINLWKRVEAKIGGWLQGQILLGAIIGPLVFLGLTLLGVKYALILAILAAVFELIPFFGPVLSAVPAVILGFSAGVPVGLMTMGLYVVVQQFENHLIYPLVVRKIIGVPPLLVVISMIVGAKLAGFLGIILAVPMATFLMELAGDIETRKGLFRQQNSQLGN</sequence>
<evidence type="ECO:0000256" key="6">
    <source>
        <dbReference type="ARBA" id="ARBA00022989"/>
    </source>
</evidence>
<feature type="transmembrane region" description="Helical" evidence="8">
    <location>
        <begin position="12"/>
        <end position="32"/>
    </location>
</feature>
<dbReference type="Proteomes" id="UP000034690">
    <property type="component" value="Unassembled WGS sequence"/>
</dbReference>
<feature type="transmembrane region" description="Helical" evidence="8">
    <location>
        <begin position="67"/>
        <end position="89"/>
    </location>
</feature>